<proteinExistence type="predicted"/>
<dbReference type="Proteomes" id="UP000814033">
    <property type="component" value="Unassembled WGS sequence"/>
</dbReference>
<organism evidence="1 2">
    <name type="scientific">Auriscalpium vulgare</name>
    <dbReference type="NCBI Taxonomy" id="40419"/>
    <lineage>
        <taxon>Eukaryota</taxon>
        <taxon>Fungi</taxon>
        <taxon>Dikarya</taxon>
        <taxon>Basidiomycota</taxon>
        <taxon>Agaricomycotina</taxon>
        <taxon>Agaricomycetes</taxon>
        <taxon>Russulales</taxon>
        <taxon>Auriscalpiaceae</taxon>
        <taxon>Auriscalpium</taxon>
    </lineage>
</organism>
<comment type="caution">
    <text evidence="1">The sequence shown here is derived from an EMBL/GenBank/DDBJ whole genome shotgun (WGS) entry which is preliminary data.</text>
</comment>
<name>A0ACB8RS97_9AGAM</name>
<gene>
    <name evidence="1" type="ORF">FA95DRAFT_1583059</name>
</gene>
<dbReference type="EMBL" id="MU275925">
    <property type="protein sequence ID" value="KAI0046455.1"/>
    <property type="molecule type" value="Genomic_DNA"/>
</dbReference>
<accession>A0ACB8RS97</accession>
<keyword evidence="1" id="KW-0378">Hydrolase</keyword>
<protein>
    <submittedName>
        <fullName evidence="1">Glycoside hydrolase family 31 protein</fullName>
    </submittedName>
</protein>
<keyword evidence="2" id="KW-1185">Reference proteome</keyword>
<sequence length="654" mass="71309">MWPAWLSARLLSQSPVTLTNADVSSLASSRPSLAYDLGHGFSLTWSANPSQLVITGNNDTIFASNGNFNMTEVNVDICQKQTVTEIGTSHGSDTPSVTVKGDLLECGNSTATTKYTLSFGVPPGFQDRVAFQLEVFRASNSPTANTSQPLTKIYLTHESHASEDFYGFGAQASFASLKNQTVHILSREQGVGRGDQPATSTADAAADFAGGNAFTTYTAIPQYITTDARVVYLLEQYIAYASFDLSSPHAVRVRYGGRAVGGHVTRGTDVLDAGAVLGIQGGQDKVMRFVEQGLENGVDCPIAAVRLQDWTGTHFQEARYNDPDLYPDWTTFVQTLRSKHDVHTLSYVNTFLADTGTKPDKPKRNLVLEASKLSYLIRNSTTNSTLIVSSGADMTADFLDVTNEKTRDWFASVLQYTPVTLDVSLYNAANALTYHNQYPRDWAQLQHNIVTDLNKASDAVVFHRSAAFLSNRYMNLFWAGDHNTNWGRNDGIQSVVPVMVHMGFSGFPQQHGDIGGYTNVLTPAPPDGNVTRSAELLGRWGELAAVSSAVFRSHEGSIPSCAAYGWPLLRAPVVYHTADQRSRRVVHESFYLADLYVAPVVAPGMPRLSVYLPGGENEVYAGGQHVEVRAPYGQPAIFVVNNATSDELECLWDL</sequence>
<reference evidence="1" key="2">
    <citation type="journal article" date="2022" name="New Phytol.">
        <title>Evolutionary transition to the ectomycorrhizal habit in the genomes of a hyperdiverse lineage of mushroom-forming fungi.</title>
        <authorList>
            <person name="Looney B."/>
            <person name="Miyauchi S."/>
            <person name="Morin E."/>
            <person name="Drula E."/>
            <person name="Courty P.E."/>
            <person name="Kohler A."/>
            <person name="Kuo A."/>
            <person name="LaButti K."/>
            <person name="Pangilinan J."/>
            <person name="Lipzen A."/>
            <person name="Riley R."/>
            <person name="Andreopoulos W."/>
            <person name="He G."/>
            <person name="Johnson J."/>
            <person name="Nolan M."/>
            <person name="Tritt A."/>
            <person name="Barry K.W."/>
            <person name="Grigoriev I.V."/>
            <person name="Nagy L.G."/>
            <person name="Hibbett D."/>
            <person name="Henrissat B."/>
            <person name="Matheny P.B."/>
            <person name="Labbe J."/>
            <person name="Martin F.M."/>
        </authorList>
    </citation>
    <scope>NUCLEOTIDE SEQUENCE</scope>
    <source>
        <strain evidence="1">FP105234-sp</strain>
    </source>
</reference>
<evidence type="ECO:0000313" key="1">
    <source>
        <dbReference type="EMBL" id="KAI0046455.1"/>
    </source>
</evidence>
<evidence type="ECO:0000313" key="2">
    <source>
        <dbReference type="Proteomes" id="UP000814033"/>
    </source>
</evidence>
<reference evidence="1" key="1">
    <citation type="submission" date="2021-02" db="EMBL/GenBank/DDBJ databases">
        <authorList>
            <consortium name="DOE Joint Genome Institute"/>
            <person name="Ahrendt S."/>
            <person name="Looney B.P."/>
            <person name="Miyauchi S."/>
            <person name="Morin E."/>
            <person name="Drula E."/>
            <person name="Courty P.E."/>
            <person name="Chicoki N."/>
            <person name="Fauchery L."/>
            <person name="Kohler A."/>
            <person name="Kuo A."/>
            <person name="Labutti K."/>
            <person name="Pangilinan J."/>
            <person name="Lipzen A."/>
            <person name="Riley R."/>
            <person name="Andreopoulos W."/>
            <person name="He G."/>
            <person name="Johnson J."/>
            <person name="Barry K.W."/>
            <person name="Grigoriev I.V."/>
            <person name="Nagy L."/>
            <person name="Hibbett D."/>
            <person name="Henrissat B."/>
            <person name="Matheny P.B."/>
            <person name="Labbe J."/>
            <person name="Martin F."/>
        </authorList>
    </citation>
    <scope>NUCLEOTIDE SEQUENCE</scope>
    <source>
        <strain evidence="1">FP105234-sp</strain>
    </source>
</reference>